<organism evidence="1 2">
    <name type="scientific">Vigna mungo</name>
    <name type="common">Black gram</name>
    <name type="synonym">Phaseolus mungo</name>
    <dbReference type="NCBI Taxonomy" id="3915"/>
    <lineage>
        <taxon>Eukaryota</taxon>
        <taxon>Viridiplantae</taxon>
        <taxon>Streptophyta</taxon>
        <taxon>Embryophyta</taxon>
        <taxon>Tracheophyta</taxon>
        <taxon>Spermatophyta</taxon>
        <taxon>Magnoliopsida</taxon>
        <taxon>eudicotyledons</taxon>
        <taxon>Gunneridae</taxon>
        <taxon>Pentapetalae</taxon>
        <taxon>rosids</taxon>
        <taxon>fabids</taxon>
        <taxon>Fabales</taxon>
        <taxon>Fabaceae</taxon>
        <taxon>Papilionoideae</taxon>
        <taxon>50 kb inversion clade</taxon>
        <taxon>NPAAA clade</taxon>
        <taxon>indigoferoid/millettioid clade</taxon>
        <taxon>Phaseoleae</taxon>
        <taxon>Vigna</taxon>
    </lineage>
</organism>
<gene>
    <name evidence="1" type="ORF">V8G54_017544</name>
</gene>
<dbReference type="AlphaFoldDB" id="A0AAQ3RYT9"/>
<name>A0AAQ3RYT9_VIGMU</name>
<dbReference type="EMBL" id="CP144696">
    <property type="protein sequence ID" value="WVZ13014.1"/>
    <property type="molecule type" value="Genomic_DNA"/>
</dbReference>
<proteinExistence type="predicted"/>
<dbReference type="Proteomes" id="UP001374535">
    <property type="component" value="Chromosome 5"/>
</dbReference>
<keyword evidence="2" id="KW-1185">Reference proteome</keyword>
<feature type="non-terminal residue" evidence="1">
    <location>
        <position position="1"/>
    </location>
</feature>
<accession>A0AAQ3RYT9</accession>
<sequence>NFPQHHFSVAIEQNTEEGFRNIIDKSCPGIHLKYLIHNFVKRRYMRWAVCYGESGGSTLDSHYAFVVDYGLARDGEVDLHVDDAYIALNICLGYEFSTDNCSSGVFDVMNI</sequence>
<evidence type="ECO:0000313" key="2">
    <source>
        <dbReference type="Proteomes" id="UP001374535"/>
    </source>
</evidence>
<reference evidence="1 2" key="1">
    <citation type="journal article" date="2023" name="Life. Sci Alliance">
        <title>Evolutionary insights into 3D genome organization and epigenetic landscape of Vigna mungo.</title>
        <authorList>
            <person name="Junaid A."/>
            <person name="Singh B."/>
            <person name="Bhatia S."/>
        </authorList>
    </citation>
    <scope>NUCLEOTIDE SEQUENCE [LARGE SCALE GENOMIC DNA]</scope>
    <source>
        <strain evidence="1">Urdbean</strain>
    </source>
</reference>
<evidence type="ECO:0000313" key="1">
    <source>
        <dbReference type="EMBL" id="WVZ13014.1"/>
    </source>
</evidence>
<protein>
    <submittedName>
        <fullName evidence="1">Uncharacterized protein</fullName>
    </submittedName>
</protein>